<dbReference type="AlphaFoldDB" id="A0A3Q2C6Q2"/>
<dbReference type="FunFam" id="2.10.80.10:FF:000001">
    <property type="entry name" value="Dickkopf WNT-signaling pathway inhibitor 2"/>
    <property type="match status" value="1"/>
</dbReference>
<dbReference type="Proteomes" id="UP000265020">
    <property type="component" value="Unassembled WGS sequence"/>
</dbReference>
<keyword evidence="13" id="KW-1185">Reference proteome</keyword>
<evidence type="ECO:0000313" key="12">
    <source>
        <dbReference type="Ensembl" id="ENSCVAP00000000306.1"/>
    </source>
</evidence>
<reference evidence="12" key="2">
    <citation type="submission" date="2025-09" db="UniProtKB">
        <authorList>
            <consortium name="Ensembl"/>
        </authorList>
    </citation>
    <scope>IDENTIFICATION</scope>
</reference>
<dbReference type="GO" id="GO:0090090">
    <property type="term" value="P:negative regulation of canonical Wnt signaling pathway"/>
    <property type="evidence" value="ECO:0007669"/>
    <property type="project" value="TreeGrafter"/>
</dbReference>
<sequence>AQLLKNECQSVNLVSGSFFFCVYLQLYQCMSDLECSEGNYCHIPTKGPTHSRCKACRRRNRRCQRDSMCCPGNRCNNICVADVDSFLSQSILDLDGDRSSTPKKGWKRRGRVNVKGSSGKGQVGDPCLRSSDCSDSLCCARHFWTRICKPVLREGQVCTRQRRKGHQGLELFQRCSCGEGLACRALRDPSSQTPYLHLCCCSFRLTCTNLLNGIKYILVF</sequence>
<protein>
    <submittedName>
        <fullName evidence="12">Dickkopf-related protein 2-like</fullName>
    </submittedName>
</protein>
<dbReference type="Pfam" id="PF04706">
    <property type="entry name" value="Dickkopf_N"/>
    <property type="match status" value="1"/>
</dbReference>
<feature type="region of interest" description="Disordered" evidence="8">
    <location>
        <begin position="98"/>
        <end position="124"/>
    </location>
</feature>
<dbReference type="Pfam" id="PF21481">
    <property type="entry name" value="DIKK1-2-4_C-subdom1"/>
    <property type="match status" value="1"/>
</dbReference>
<keyword evidence="7" id="KW-1015">Disulfide bond</keyword>
<evidence type="ECO:0000313" key="13">
    <source>
        <dbReference type="Proteomes" id="UP000265020"/>
    </source>
</evidence>
<feature type="domain" description="Dickkopf N-terminal cysteine-rich" evidence="9">
    <location>
        <begin position="28"/>
        <end position="79"/>
    </location>
</feature>
<dbReference type="InterPro" id="IPR048500">
    <property type="entry name" value="DIKK1/2/4_C-subdom1"/>
</dbReference>
<dbReference type="InterPro" id="IPR039863">
    <property type="entry name" value="DKK1-4"/>
</dbReference>
<keyword evidence="6" id="KW-0732">Signal</keyword>
<name>A0A3Q2C6Q2_CYPVA</name>
<accession>A0A3Q2C6Q2</accession>
<dbReference type="PANTHER" id="PTHR12113:SF12">
    <property type="entry name" value="DICKKOPF-RELATED PROTEIN 2"/>
    <property type="match status" value="1"/>
</dbReference>
<dbReference type="Gene3D" id="2.10.80.10">
    <property type="entry name" value="Lipase, subunit A"/>
    <property type="match status" value="1"/>
</dbReference>
<evidence type="ECO:0000256" key="5">
    <source>
        <dbReference type="ARBA" id="ARBA00022687"/>
    </source>
</evidence>
<keyword evidence="4" id="KW-0964">Secreted</keyword>
<evidence type="ECO:0000256" key="6">
    <source>
        <dbReference type="ARBA" id="ARBA00022729"/>
    </source>
</evidence>
<dbReference type="InterPro" id="IPR048499">
    <property type="entry name" value="DIKK1/2/4_C-subdom2"/>
</dbReference>
<keyword evidence="3" id="KW-0217">Developmental protein</keyword>
<evidence type="ECO:0000256" key="8">
    <source>
        <dbReference type="SAM" id="MobiDB-lite"/>
    </source>
</evidence>
<dbReference type="GO" id="GO:0048019">
    <property type="term" value="F:receptor antagonist activity"/>
    <property type="evidence" value="ECO:0007669"/>
    <property type="project" value="TreeGrafter"/>
</dbReference>
<feature type="domain" description="Dickkopf-related protein 1/2/4 C-terminal subdomain 1" evidence="11">
    <location>
        <begin position="124"/>
        <end position="152"/>
    </location>
</feature>
<evidence type="ECO:0000256" key="1">
    <source>
        <dbReference type="ARBA" id="ARBA00004613"/>
    </source>
</evidence>
<comment type="similarity">
    <text evidence="2">Belongs to the dickkopf family.</text>
</comment>
<dbReference type="GeneTree" id="ENSGT00940000164073"/>
<evidence type="ECO:0000259" key="11">
    <source>
        <dbReference type="Pfam" id="PF21481"/>
    </source>
</evidence>
<evidence type="ECO:0000256" key="7">
    <source>
        <dbReference type="ARBA" id="ARBA00023157"/>
    </source>
</evidence>
<reference evidence="12" key="1">
    <citation type="submission" date="2025-08" db="UniProtKB">
        <authorList>
            <consortium name="Ensembl"/>
        </authorList>
    </citation>
    <scope>IDENTIFICATION</scope>
</reference>
<dbReference type="Pfam" id="PF21479">
    <property type="entry name" value="DIKK1-2-4_C-subdom2"/>
    <property type="match status" value="1"/>
</dbReference>
<dbReference type="GO" id="GO:0039706">
    <property type="term" value="F:co-receptor binding"/>
    <property type="evidence" value="ECO:0007669"/>
    <property type="project" value="TreeGrafter"/>
</dbReference>
<evidence type="ECO:0000256" key="3">
    <source>
        <dbReference type="ARBA" id="ARBA00022473"/>
    </source>
</evidence>
<evidence type="ECO:0000259" key="9">
    <source>
        <dbReference type="Pfam" id="PF04706"/>
    </source>
</evidence>
<dbReference type="PANTHER" id="PTHR12113">
    <property type="entry name" value="DICKKOPF3-LIKE 3"/>
    <property type="match status" value="1"/>
</dbReference>
<evidence type="ECO:0000259" key="10">
    <source>
        <dbReference type="Pfam" id="PF21479"/>
    </source>
</evidence>
<organism evidence="12 13">
    <name type="scientific">Cyprinodon variegatus</name>
    <name type="common">Sheepshead minnow</name>
    <dbReference type="NCBI Taxonomy" id="28743"/>
    <lineage>
        <taxon>Eukaryota</taxon>
        <taxon>Metazoa</taxon>
        <taxon>Chordata</taxon>
        <taxon>Craniata</taxon>
        <taxon>Vertebrata</taxon>
        <taxon>Euteleostomi</taxon>
        <taxon>Actinopterygii</taxon>
        <taxon>Neopterygii</taxon>
        <taxon>Teleostei</taxon>
        <taxon>Neoteleostei</taxon>
        <taxon>Acanthomorphata</taxon>
        <taxon>Ovalentaria</taxon>
        <taxon>Atherinomorphae</taxon>
        <taxon>Cyprinodontiformes</taxon>
        <taxon>Cyprinodontidae</taxon>
        <taxon>Cyprinodon</taxon>
    </lineage>
</organism>
<dbReference type="Ensembl" id="ENSCVAT00000015291.1">
    <property type="protein sequence ID" value="ENSCVAP00000000306.1"/>
    <property type="gene ID" value="ENSCVAG00000001204.1"/>
</dbReference>
<evidence type="ECO:0000256" key="2">
    <source>
        <dbReference type="ARBA" id="ARBA00010842"/>
    </source>
</evidence>
<dbReference type="GO" id="GO:0005615">
    <property type="term" value="C:extracellular space"/>
    <property type="evidence" value="ECO:0007669"/>
    <property type="project" value="TreeGrafter"/>
</dbReference>
<comment type="subcellular location">
    <subcellularLocation>
        <location evidence="1">Secreted</location>
    </subcellularLocation>
</comment>
<evidence type="ECO:0000256" key="4">
    <source>
        <dbReference type="ARBA" id="ARBA00022525"/>
    </source>
</evidence>
<dbReference type="GO" id="GO:0016055">
    <property type="term" value="P:Wnt signaling pathway"/>
    <property type="evidence" value="ECO:0007669"/>
    <property type="project" value="UniProtKB-KW"/>
</dbReference>
<proteinExistence type="inferred from homology"/>
<dbReference type="InterPro" id="IPR006796">
    <property type="entry name" value="Dickkopf_N"/>
</dbReference>
<keyword evidence="5" id="KW-0879">Wnt signaling pathway</keyword>
<dbReference type="OMA" id="NECQSVN"/>
<feature type="domain" description="Dickkopf-related protein 1/2/4 C-terminal subdomain 2" evidence="10">
    <location>
        <begin position="155"/>
        <end position="199"/>
    </location>
</feature>